<dbReference type="OrthoDB" id="10032492at2759"/>
<dbReference type="RefSeq" id="XP_024734484.1">
    <property type="nucleotide sequence ID" value="XM_024875177.1"/>
</dbReference>
<accession>A0A2J6T3G8</accession>
<gene>
    <name evidence="1" type="ORF">K444DRAFT_533801</name>
</gene>
<dbReference type="GeneID" id="36583257"/>
<dbReference type="Proteomes" id="UP000235371">
    <property type="component" value="Unassembled WGS sequence"/>
</dbReference>
<evidence type="ECO:0000313" key="1">
    <source>
        <dbReference type="EMBL" id="PMD57580.1"/>
    </source>
</evidence>
<organism evidence="1 2">
    <name type="scientific">Hyaloscypha bicolor E</name>
    <dbReference type="NCBI Taxonomy" id="1095630"/>
    <lineage>
        <taxon>Eukaryota</taxon>
        <taxon>Fungi</taxon>
        <taxon>Dikarya</taxon>
        <taxon>Ascomycota</taxon>
        <taxon>Pezizomycotina</taxon>
        <taxon>Leotiomycetes</taxon>
        <taxon>Helotiales</taxon>
        <taxon>Hyaloscyphaceae</taxon>
        <taxon>Hyaloscypha</taxon>
        <taxon>Hyaloscypha bicolor</taxon>
    </lineage>
</organism>
<sequence length="91" mass="10178">SFISDVGASSIKPLFIPGCCITAISLDLLLLSEQGLFLRKESPEMQSRGDKSQTFCLLNVLRWDHLASLIFPFWDVAHHRAVHESLLILAL</sequence>
<dbReference type="InParanoid" id="A0A2J6T3G8"/>
<name>A0A2J6T3G8_9HELO</name>
<dbReference type="EMBL" id="KZ613846">
    <property type="protein sequence ID" value="PMD57580.1"/>
    <property type="molecule type" value="Genomic_DNA"/>
</dbReference>
<reference evidence="1 2" key="1">
    <citation type="submission" date="2016-04" db="EMBL/GenBank/DDBJ databases">
        <title>A degradative enzymes factory behind the ericoid mycorrhizal symbiosis.</title>
        <authorList>
            <consortium name="DOE Joint Genome Institute"/>
            <person name="Martino E."/>
            <person name="Morin E."/>
            <person name="Grelet G."/>
            <person name="Kuo A."/>
            <person name="Kohler A."/>
            <person name="Daghino S."/>
            <person name="Barry K."/>
            <person name="Choi C."/>
            <person name="Cichocki N."/>
            <person name="Clum A."/>
            <person name="Copeland A."/>
            <person name="Hainaut M."/>
            <person name="Haridas S."/>
            <person name="Labutti K."/>
            <person name="Lindquist E."/>
            <person name="Lipzen A."/>
            <person name="Khouja H.-R."/>
            <person name="Murat C."/>
            <person name="Ohm R."/>
            <person name="Olson A."/>
            <person name="Spatafora J."/>
            <person name="Veneault-Fourrey C."/>
            <person name="Henrissat B."/>
            <person name="Grigoriev I."/>
            <person name="Martin F."/>
            <person name="Perotto S."/>
        </authorList>
    </citation>
    <scope>NUCLEOTIDE SEQUENCE [LARGE SCALE GENOMIC DNA]</scope>
    <source>
        <strain evidence="1 2">E</strain>
    </source>
</reference>
<dbReference type="AlphaFoldDB" id="A0A2J6T3G8"/>
<protein>
    <submittedName>
        <fullName evidence="1">Uncharacterized protein</fullName>
    </submittedName>
</protein>
<keyword evidence="2" id="KW-1185">Reference proteome</keyword>
<feature type="non-terminal residue" evidence="1">
    <location>
        <position position="1"/>
    </location>
</feature>
<proteinExistence type="predicted"/>
<evidence type="ECO:0000313" key="2">
    <source>
        <dbReference type="Proteomes" id="UP000235371"/>
    </source>
</evidence>